<comment type="caution">
    <text evidence="2">The sequence shown here is derived from an EMBL/GenBank/DDBJ whole genome shotgun (WGS) entry which is preliminary data.</text>
</comment>
<proteinExistence type="predicted"/>
<feature type="transmembrane region" description="Helical" evidence="1">
    <location>
        <begin position="71"/>
        <end position="92"/>
    </location>
</feature>
<evidence type="ECO:0000256" key="1">
    <source>
        <dbReference type="SAM" id="Phobius"/>
    </source>
</evidence>
<evidence type="ECO:0000313" key="3">
    <source>
        <dbReference type="Proteomes" id="UP000310314"/>
    </source>
</evidence>
<reference evidence="2 3" key="1">
    <citation type="submission" date="2019-05" db="EMBL/GenBank/DDBJ databases">
        <authorList>
            <person name="Zhang J.-Y."/>
            <person name="Feg X."/>
            <person name="Du Z.-J."/>
        </authorList>
    </citation>
    <scope>NUCLEOTIDE SEQUENCE [LARGE SCALE GENOMIC DNA]</scope>
    <source>
        <strain evidence="2 3">RZ26</strain>
    </source>
</reference>
<dbReference type="AlphaFoldDB" id="A0A5S3PWF2"/>
<evidence type="ECO:0008006" key="4">
    <source>
        <dbReference type="Google" id="ProtNLM"/>
    </source>
</evidence>
<feature type="transmembrane region" description="Helical" evidence="1">
    <location>
        <begin position="160"/>
        <end position="181"/>
    </location>
</feature>
<feature type="transmembrane region" description="Helical" evidence="1">
    <location>
        <begin position="49"/>
        <end position="65"/>
    </location>
</feature>
<protein>
    <recommendedName>
        <fullName evidence="4">DUF3278 domain-containing protein</fullName>
    </recommendedName>
</protein>
<keyword evidence="1" id="KW-0472">Membrane</keyword>
<name>A0A5S3PWF2_9FLAO</name>
<gene>
    <name evidence="2" type="ORF">FEE95_12705</name>
</gene>
<sequence length="199" mass="23498">MEIEEMKALWSEMSDQLEQQKKLTSEIIMSMTQERYTNKFRTLSNYERVGAVICFGIAIHIIVNFEKLDTWYLQACGVFTLSVLFILPILVLNSLKKIRNLNITNTNYKETLLNYSKAKRNLLRLQQFGIFLSFILMFAVSGVFAKIWSNKDFFRVERNIWANLSIVFAVFFVVFCSYWGYRSYNRITRSAENILKELE</sequence>
<feature type="transmembrane region" description="Helical" evidence="1">
    <location>
        <begin position="128"/>
        <end position="148"/>
    </location>
</feature>
<evidence type="ECO:0000313" key="2">
    <source>
        <dbReference type="EMBL" id="TMM57338.1"/>
    </source>
</evidence>
<keyword evidence="1" id="KW-0812">Transmembrane</keyword>
<dbReference type="Proteomes" id="UP000310314">
    <property type="component" value="Unassembled WGS sequence"/>
</dbReference>
<dbReference type="OrthoDB" id="1160385at2"/>
<accession>A0A5S3PWF2</accession>
<dbReference type="EMBL" id="VATY01000002">
    <property type="protein sequence ID" value="TMM57338.1"/>
    <property type="molecule type" value="Genomic_DNA"/>
</dbReference>
<dbReference type="RefSeq" id="WP_138658321.1">
    <property type="nucleotide sequence ID" value="NZ_VATY01000002.1"/>
</dbReference>
<keyword evidence="3" id="KW-1185">Reference proteome</keyword>
<organism evidence="2 3">
    <name type="scientific">Maribacter algarum</name>
    <name type="common">ex Zhang et al. 2020</name>
    <dbReference type="NCBI Taxonomy" id="2578118"/>
    <lineage>
        <taxon>Bacteria</taxon>
        <taxon>Pseudomonadati</taxon>
        <taxon>Bacteroidota</taxon>
        <taxon>Flavobacteriia</taxon>
        <taxon>Flavobacteriales</taxon>
        <taxon>Flavobacteriaceae</taxon>
        <taxon>Maribacter</taxon>
    </lineage>
</organism>
<keyword evidence="1" id="KW-1133">Transmembrane helix</keyword>